<evidence type="ECO:0008006" key="6">
    <source>
        <dbReference type="Google" id="ProtNLM"/>
    </source>
</evidence>
<keyword evidence="2" id="KW-0812">Transmembrane</keyword>
<keyword evidence="2" id="KW-1133">Transmembrane helix</keyword>
<evidence type="ECO:0000313" key="5">
    <source>
        <dbReference type="Proteomes" id="UP000199501"/>
    </source>
</evidence>
<evidence type="ECO:0000313" key="4">
    <source>
        <dbReference type="EMBL" id="SDD20014.1"/>
    </source>
</evidence>
<feature type="transmembrane region" description="Helical" evidence="2">
    <location>
        <begin position="60"/>
        <end position="77"/>
    </location>
</feature>
<organism evidence="4 5">
    <name type="scientific">Actinokineospora iranica</name>
    <dbReference type="NCBI Taxonomy" id="1271860"/>
    <lineage>
        <taxon>Bacteria</taxon>
        <taxon>Bacillati</taxon>
        <taxon>Actinomycetota</taxon>
        <taxon>Actinomycetes</taxon>
        <taxon>Pseudonocardiales</taxon>
        <taxon>Pseudonocardiaceae</taxon>
        <taxon>Actinokineospora</taxon>
    </lineage>
</organism>
<evidence type="ECO:0000256" key="2">
    <source>
        <dbReference type="SAM" id="Phobius"/>
    </source>
</evidence>
<dbReference type="STRING" id="1271860.SAMN05216174_108159"/>
<dbReference type="AlphaFoldDB" id="A0A1G6STS0"/>
<protein>
    <recommendedName>
        <fullName evidence="6">LPXTG-motif cell wall anchor domain-containing protein</fullName>
    </recommendedName>
</protein>
<dbReference type="EMBL" id="FMZZ01000008">
    <property type="protein sequence ID" value="SDD20014.1"/>
    <property type="molecule type" value="Genomic_DNA"/>
</dbReference>
<keyword evidence="5" id="KW-1185">Reference proteome</keyword>
<evidence type="ECO:0000256" key="3">
    <source>
        <dbReference type="SAM" id="SignalP"/>
    </source>
</evidence>
<name>A0A1G6STS0_9PSEU</name>
<feature type="region of interest" description="Disordered" evidence="1">
    <location>
        <begin position="30"/>
        <end position="51"/>
    </location>
</feature>
<dbReference type="Proteomes" id="UP000199501">
    <property type="component" value="Unassembled WGS sequence"/>
</dbReference>
<sequence>MSVRATRLLLAALFGIVVLFGAAPPASATGLAQPPTTTAPSVDLPDQPSEADVAKDKNKLVVGVVAVALLGIVVYGHQIRAKRKKKG</sequence>
<proteinExistence type="predicted"/>
<feature type="signal peptide" evidence="3">
    <location>
        <begin position="1"/>
        <end position="28"/>
    </location>
</feature>
<dbReference type="RefSeq" id="WP_091452055.1">
    <property type="nucleotide sequence ID" value="NZ_FMZZ01000008.1"/>
</dbReference>
<feature type="chain" id="PRO_5011775245" description="LPXTG-motif cell wall anchor domain-containing protein" evidence="3">
    <location>
        <begin position="29"/>
        <end position="87"/>
    </location>
</feature>
<gene>
    <name evidence="4" type="ORF">SAMN05216174_108159</name>
</gene>
<reference evidence="5" key="1">
    <citation type="submission" date="2016-10" db="EMBL/GenBank/DDBJ databases">
        <authorList>
            <person name="Varghese N."/>
            <person name="Submissions S."/>
        </authorList>
    </citation>
    <scope>NUCLEOTIDE SEQUENCE [LARGE SCALE GENOMIC DNA]</scope>
    <source>
        <strain evidence="5">IBRC-M 10403</strain>
    </source>
</reference>
<keyword evidence="2" id="KW-0472">Membrane</keyword>
<accession>A0A1G6STS0</accession>
<keyword evidence="3" id="KW-0732">Signal</keyword>
<evidence type="ECO:0000256" key="1">
    <source>
        <dbReference type="SAM" id="MobiDB-lite"/>
    </source>
</evidence>